<feature type="binding site" evidence="19">
    <location>
        <position position="275"/>
    </location>
    <ligand>
        <name>GTP</name>
        <dbReference type="ChEBI" id="CHEBI:37565"/>
    </ligand>
</feature>
<dbReference type="EC" id="4.1.99.12" evidence="19"/>
<evidence type="ECO:0000256" key="17">
    <source>
        <dbReference type="ARBA" id="ARBA00043932"/>
    </source>
</evidence>
<feature type="binding site" evidence="19">
    <location>
        <position position="145"/>
    </location>
    <ligand>
        <name>Mg(2+)</name>
        <dbReference type="ChEBI" id="CHEBI:18420"/>
        <label>2</label>
    </ligand>
</feature>
<dbReference type="CDD" id="cd00641">
    <property type="entry name" value="GTP_cyclohydro2"/>
    <property type="match status" value="1"/>
</dbReference>
<evidence type="ECO:0000256" key="15">
    <source>
        <dbReference type="ARBA" id="ARBA00023239"/>
    </source>
</evidence>
<feature type="binding site" evidence="19">
    <location>
        <position position="272"/>
    </location>
    <ligand>
        <name>Zn(2+)</name>
        <dbReference type="ChEBI" id="CHEBI:29105"/>
        <note>catalytic</note>
    </ligand>
</feature>
<comment type="similarity">
    <text evidence="6 19">In the N-terminal section; belongs to the DHBP synthase family.</text>
</comment>
<dbReference type="OrthoDB" id="9793111at2"/>
<comment type="function">
    <text evidence="3 19">Catalyzes the conversion of D-ribulose 5-phosphate to formate and 3,4-dihydroxy-2-butanone 4-phosphate.</text>
</comment>
<evidence type="ECO:0000256" key="1">
    <source>
        <dbReference type="ARBA" id="ARBA00000141"/>
    </source>
</evidence>
<keyword evidence="16 19" id="KW-0511">Multifunctional enzyme</keyword>
<feature type="binding site" evidence="19">
    <location>
        <position position="31"/>
    </location>
    <ligand>
        <name>Mg(2+)</name>
        <dbReference type="ChEBI" id="CHEBI:18420"/>
        <label>1</label>
    </ligand>
</feature>
<evidence type="ECO:0000256" key="18">
    <source>
        <dbReference type="ARBA" id="ARBA00049295"/>
    </source>
</evidence>
<feature type="binding site" evidence="19">
    <location>
        <position position="319"/>
    </location>
    <ligand>
        <name>GTP</name>
        <dbReference type="ChEBI" id="CHEBI:37565"/>
    </ligand>
</feature>
<comment type="similarity">
    <text evidence="19">In the C-terminal section; belongs to the GTP cyclohydrolase II family.</text>
</comment>
<feature type="binding site" evidence="19">
    <location>
        <begin position="297"/>
        <end position="299"/>
    </location>
    <ligand>
        <name>GTP</name>
        <dbReference type="ChEBI" id="CHEBI:37565"/>
    </ligand>
</feature>
<evidence type="ECO:0000256" key="5">
    <source>
        <dbReference type="ARBA" id="ARBA00004904"/>
    </source>
</evidence>
<evidence type="ECO:0000313" key="22">
    <source>
        <dbReference type="Proteomes" id="UP000447876"/>
    </source>
</evidence>
<keyword evidence="10 19" id="KW-0378">Hydrolase</keyword>
<dbReference type="GO" id="GO:0003935">
    <property type="term" value="F:GTP cyclohydrolase II activity"/>
    <property type="evidence" value="ECO:0007669"/>
    <property type="project" value="UniProtKB-UniRule"/>
</dbReference>
<dbReference type="Gene3D" id="3.40.50.10990">
    <property type="entry name" value="GTP cyclohydrolase II"/>
    <property type="match status" value="1"/>
</dbReference>
<evidence type="ECO:0000256" key="19">
    <source>
        <dbReference type="HAMAP-Rule" id="MF_01283"/>
    </source>
</evidence>
<name>A0A7X2YZK3_9BACL</name>
<reference evidence="21 22" key="1">
    <citation type="submission" date="2019-11" db="EMBL/GenBank/DDBJ databases">
        <title>Draft genome sequences of five Paenibacillus species of dairy origin.</title>
        <authorList>
            <person name="Olajide A.M."/>
            <person name="Chen S."/>
            <person name="Lapointe G."/>
        </authorList>
    </citation>
    <scope>NUCLEOTIDE SEQUENCE [LARGE SCALE GENOMIC DNA]</scope>
    <source>
        <strain evidence="21 22">12CR55</strain>
    </source>
</reference>
<dbReference type="InterPro" id="IPR000926">
    <property type="entry name" value="RibA"/>
</dbReference>
<evidence type="ECO:0000256" key="9">
    <source>
        <dbReference type="ARBA" id="ARBA00022741"/>
    </source>
</evidence>
<dbReference type="GO" id="GO:0000287">
    <property type="term" value="F:magnesium ion binding"/>
    <property type="evidence" value="ECO:0007669"/>
    <property type="project" value="UniProtKB-UniRule"/>
</dbReference>
<feature type="binding site" evidence="19">
    <location>
        <position position="354"/>
    </location>
    <ligand>
        <name>GTP</name>
        <dbReference type="ChEBI" id="CHEBI:37565"/>
    </ligand>
</feature>
<feature type="binding site" evidence="19">
    <location>
        <begin position="142"/>
        <end position="146"/>
    </location>
    <ligand>
        <name>D-ribulose 5-phosphate</name>
        <dbReference type="ChEBI" id="CHEBI:58121"/>
    </ligand>
</feature>
<dbReference type="NCBIfam" id="TIGR00506">
    <property type="entry name" value="ribB"/>
    <property type="match status" value="1"/>
</dbReference>
<comment type="cofactor">
    <cofactor evidence="2">
        <name>Mn(2+)</name>
        <dbReference type="ChEBI" id="CHEBI:29035"/>
    </cofactor>
</comment>
<dbReference type="GO" id="GO:0030145">
    <property type="term" value="F:manganese ion binding"/>
    <property type="evidence" value="ECO:0007669"/>
    <property type="project" value="UniProtKB-UniRule"/>
</dbReference>
<dbReference type="InterPro" id="IPR000422">
    <property type="entry name" value="DHBP_synthase_RibB"/>
</dbReference>
<evidence type="ECO:0000256" key="3">
    <source>
        <dbReference type="ARBA" id="ARBA00002284"/>
    </source>
</evidence>
<dbReference type="RefSeq" id="WP_155610165.1">
    <property type="nucleotide sequence ID" value="NZ_WNZW01000002.1"/>
</dbReference>
<dbReference type="NCBIfam" id="TIGR00505">
    <property type="entry name" value="ribA"/>
    <property type="match status" value="1"/>
</dbReference>
<keyword evidence="15 19" id="KW-0456">Lyase</keyword>
<keyword evidence="7 19" id="KW-0686">Riboflavin biosynthesis</keyword>
<evidence type="ECO:0000256" key="2">
    <source>
        <dbReference type="ARBA" id="ARBA00001936"/>
    </source>
</evidence>
<dbReference type="PANTHER" id="PTHR21327">
    <property type="entry name" value="GTP CYCLOHYDROLASE II-RELATED"/>
    <property type="match status" value="1"/>
</dbReference>
<dbReference type="HAMAP" id="MF_00180">
    <property type="entry name" value="RibB"/>
    <property type="match status" value="1"/>
</dbReference>
<evidence type="ECO:0000256" key="13">
    <source>
        <dbReference type="ARBA" id="ARBA00023134"/>
    </source>
</evidence>
<keyword evidence="12 19" id="KW-0460">Magnesium</keyword>
<evidence type="ECO:0000313" key="21">
    <source>
        <dbReference type="EMBL" id="MUG44737.1"/>
    </source>
</evidence>
<dbReference type="SUPFAM" id="SSF142695">
    <property type="entry name" value="RibA-like"/>
    <property type="match status" value="1"/>
</dbReference>
<evidence type="ECO:0000256" key="16">
    <source>
        <dbReference type="ARBA" id="ARBA00023268"/>
    </source>
</evidence>
<feature type="binding site" evidence="19">
    <location>
        <position position="259"/>
    </location>
    <ligand>
        <name>Zn(2+)</name>
        <dbReference type="ChEBI" id="CHEBI:29105"/>
        <note>catalytic</note>
    </ligand>
</feature>
<dbReference type="InterPro" id="IPR016299">
    <property type="entry name" value="Riboflavin_synth_RibBA"/>
</dbReference>
<feature type="binding site" evidence="19">
    <location>
        <position position="270"/>
    </location>
    <ligand>
        <name>Zn(2+)</name>
        <dbReference type="ChEBI" id="CHEBI:29105"/>
        <note>catalytic</note>
    </ligand>
</feature>
<comment type="function">
    <text evidence="17 19">Catalyzes the conversion of GTP to 2,5-diamino-6-ribosylamino-4(3H)-pyrimidinone 5'-phosphate (DARP), formate and pyrophosphate.</text>
</comment>
<dbReference type="InterPro" id="IPR036144">
    <property type="entry name" value="RibA-like_sf"/>
</dbReference>
<organism evidence="21 22">
    <name type="scientific">Paenibacillus woosongensis</name>
    <dbReference type="NCBI Taxonomy" id="307580"/>
    <lineage>
        <taxon>Bacteria</taxon>
        <taxon>Bacillati</taxon>
        <taxon>Bacillota</taxon>
        <taxon>Bacilli</taxon>
        <taxon>Bacillales</taxon>
        <taxon>Paenibacillaceae</taxon>
        <taxon>Paenibacillus</taxon>
    </lineage>
</organism>
<feature type="binding site" evidence="19">
    <location>
        <position position="31"/>
    </location>
    <ligand>
        <name>Mg(2+)</name>
        <dbReference type="ChEBI" id="CHEBI:18420"/>
        <label>2</label>
    </ligand>
</feature>
<comment type="pathway">
    <text evidence="5 19">Cofactor biosynthesis; riboflavin biosynthesis; 2-hydroxy-3-oxobutyl phosphate from D-ribulose 5-phosphate: step 1/1.</text>
</comment>
<feature type="domain" description="GTP cyclohydrolase II" evidence="20">
    <location>
        <begin position="210"/>
        <end position="375"/>
    </location>
</feature>
<dbReference type="InterPro" id="IPR032677">
    <property type="entry name" value="GTP_cyclohydro_II"/>
</dbReference>
<dbReference type="Gene3D" id="3.90.870.10">
    <property type="entry name" value="DHBP synthase"/>
    <property type="match status" value="1"/>
</dbReference>
<dbReference type="HAMAP" id="MF_00179">
    <property type="entry name" value="RibA"/>
    <property type="match status" value="1"/>
</dbReference>
<comment type="caution">
    <text evidence="21">The sequence shown here is derived from an EMBL/GenBank/DDBJ whole genome shotgun (WGS) entry which is preliminary data.</text>
</comment>
<feature type="site" description="Essential for DHBP synthase activity" evidence="19">
    <location>
        <position position="128"/>
    </location>
</feature>
<proteinExistence type="inferred from homology"/>
<sequence length="412" mass="46096">MSDIQLDRVEEAIYELMRGKVIIVVDDEDRENEGDFVALAEKATPEVINFMITEGRGLVCLPITPERAEELDLKPMVAQNTDYHGTAFTVSIDHVDTTTGISAYERSLTVKAIMDPSAKPSDFRRPGHMFPLIAKKGGVLRRAGHTEAAVDLARMCGSYPAGVICEVIKEDGTMARLPDLVQIAKQFDLKLISVKDLIHYRNEKEKLVTREVEVRMPTDYGEFRAIAYTNDVDAKEHVALVKGEINSEEPVLVRVHSECLTGDVFHSHRCDCGPQFEAALRQIEEEGSGVLLYMRQEGRGIGLVNKLKAYKLQEQGLDTVDANLKLGFPADLRDYGIGAQILKDLGVRQIRLLTNNPRKITGLEGYGLQVVERVPIQMKENEDNSNYLHTKQKKLGHLLHFDVIEQNETSGN</sequence>
<feature type="binding site" evidence="19">
    <location>
        <position position="359"/>
    </location>
    <ligand>
        <name>GTP</name>
        <dbReference type="ChEBI" id="CHEBI:37565"/>
    </ligand>
</feature>
<accession>A0A7X2YZK3</accession>
<dbReference type="Proteomes" id="UP000447876">
    <property type="component" value="Unassembled WGS sequence"/>
</dbReference>
<feature type="active site" description="Proton acceptor; for GTP cyclohydrolase activity" evidence="19">
    <location>
        <position position="331"/>
    </location>
</feature>
<feature type="active site" description="Nucleophile; for GTP cyclohydrolase activity" evidence="19">
    <location>
        <position position="333"/>
    </location>
</feature>
<dbReference type="NCBIfam" id="NF006803">
    <property type="entry name" value="PRK09311.1"/>
    <property type="match status" value="1"/>
</dbReference>
<feature type="binding site" evidence="19">
    <location>
        <begin position="254"/>
        <end position="258"/>
    </location>
    <ligand>
        <name>GTP</name>
        <dbReference type="ChEBI" id="CHEBI:37565"/>
    </ligand>
</feature>
<comment type="pathway">
    <text evidence="4 19">Cofactor biosynthesis; riboflavin biosynthesis; 5-amino-6-(D-ribitylamino)uracil from GTP: step 1/4.</text>
</comment>
<comment type="catalytic activity">
    <reaction evidence="18 19">
        <text>GTP + 4 H2O = 2,5-diamino-6-hydroxy-4-(5-phosphoribosylamino)-pyrimidine + formate + 2 phosphate + 3 H(+)</text>
        <dbReference type="Rhea" id="RHEA:23704"/>
        <dbReference type="ChEBI" id="CHEBI:15377"/>
        <dbReference type="ChEBI" id="CHEBI:15378"/>
        <dbReference type="ChEBI" id="CHEBI:15740"/>
        <dbReference type="ChEBI" id="CHEBI:37565"/>
        <dbReference type="ChEBI" id="CHEBI:43474"/>
        <dbReference type="ChEBI" id="CHEBI:58614"/>
        <dbReference type="EC" id="3.5.4.25"/>
    </reaction>
</comment>
<feature type="binding site" evidence="19">
    <location>
        <begin position="30"/>
        <end position="31"/>
    </location>
    <ligand>
        <name>D-ribulose 5-phosphate</name>
        <dbReference type="ChEBI" id="CHEBI:58121"/>
    </ligand>
</feature>
<dbReference type="EMBL" id="WNZW01000002">
    <property type="protein sequence ID" value="MUG44737.1"/>
    <property type="molecule type" value="Genomic_DNA"/>
</dbReference>
<dbReference type="SUPFAM" id="SSF55821">
    <property type="entry name" value="YrdC/RibB"/>
    <property type="match status" value="1"/>
</dbReference>
<keyword evidence="14 19" id="KW-0464">Manganese</keyword>
<keyword evidence="9 19" id="KW-0547">Nucleotide-binding</keyword>
<dbReference type="GO" id="GO:0005829">
    <property type="term" value="C:cytosol"/>
    <property type="evidence" value="ECO:0007669"/>
    <property type="project" value="TreeGrafter"/>
</dbReference>
<dbReference type="PANTHER" id="PTHR21327:SF18">
    <property type="entry name" value="3,4-DIHYDROXY-2-BUTANONE 4-PHOSPHATE SYNTHASE"/>
    <property type="match status" value="1"/>
</dbReference>
<dbReference type="GO" id="GO:0009231">
    <property type="term" value="P:riboflavin biosynthetic process"/>
    <property type="evidence" value="ECO:0007669"/>
    <property type="project" value="UniProtKB-UniRule"/>
</dbReference>
<dbReference type="FunFam" id="3.90.870.10:FF:000001">
    <property type="entry name" value="Riboflavin biosynthesis protein RibBA"/>
    <property type="match status" value="1"/>
</dbReference>
<dbReference type="EC" id="3.5.4.25" evidence="19"/>
<feature type="binding site" evidence="19">
    <location>
        <position position="166"/>
    </location>
    <ligand>
        <name>D-ribulose 5-phosphate</name>
        <dbReference type="ChEBI" id="CHEBI:58121"/>
    </ligand>
</feature>
<comment type="cofactor">
    <cofactor evidence="19">
        <name>Zn(2+)</name>
        <dbReference type="ChEBI" id="CHEBI:29105"/>
    </cofactor>
    <text evidence="19">Binds 1 zinc ion per subunit.</text>
</comment>
<evidence type="ECO:0000256" key="8">
    <source>
        <dbReference type="ARBA" id="ARBA00022723"/>
    </source>
</evidence>
<feature type="region of interest" description="DHBP synthase" evidence="19">
    <location>
        <begin position="1"/>
        <end position="203"/>
    </location>
</feature>
<dbReference type="InterPro" id="IPR017945">
    <property type="entry name" value="DHBP_synth_RibB-like_a/b_dom"/>
</dbReference>
<protein>
    <recommendedName>
        <fullName evidence="19">Riboflavin biosynthesis protein RibBA</fullName>
    </recommendedName>
    <domain>
        <recommendedName>
            <fullName evidence="19">3,4-dihydroxy-2-butanone 4-phosphate synthase</fullName>
            <shortName evidence="19">DHBP synthase</shortName>
            <ecNumber evidence="19">4.1.99.12</ecNumber>
        </recommendedName>
    </domain>
    <domain>
        <recommendedName>
            <fullName evidence="19">GTP cyclohydrolase-2</fullName>
            <ecNumber evidence="19">3.5.4.25</ecNumber>
        </recommendedName>
        <alternativeName>
            <fullName evidence="19">GTP cyclohydrolase II</fullName>
        </alternativeName>
    </domain>
</protein>
<dbReference type="UniPathway" id="UPA00275">
    <property type="reaction ID" value="UER00399"/>
</dbReference>
<dbReference type="GO" id="GO:0008686">
    <property type="term" value="F:3,4-dihydroxy-2-butanone-4-phosphate synthase activity"/>
    <property type="evidence" value="ECO:0007669"/>
    <property type="project" value="UniProtKB-UniRule"/>
</dbReference>
<evidence type="ECO:0000256" key="12">
    <source>
        <dbReference type="ARBA" id="ARBA00022842"/>
    </source>
</evidence>
<comment type="catalytic activity">
    <reaction evidence="1 19">
        <text>D-ribulose 5-phosphate = (2S)-2-hydroxy-3-oxobutyl phosphate + formate + H(+)</text>
        <dbReference type="Rhea" id="RHEA:18457"/>
        <dbReference type="ChEBI" id="CHEBI:15378"/>
        <dbReference type="ChEBI" id="CHEBI:15740"/>
        <dbReference type="ChEBI" id="CHEBI:58121"/>
        <dbReference type="ChEBI" id="CHEBI:58830"/>
        <dbReference type="EC" id="4.1.99.12"/>
    </reaction>
</comment>
<evidence type="ECO:0000256" key="6">
    <source>
        <dbReference type="ARBA" id="ARBA00005520"/>
    </source>
</evidence>
<feature type="region of interest" description="GTP cyclohydrolase II" evidence="19">
    <location>
        <begin position="204"/>
        <end position="412"/>
    </location>
</feature>
<feature type="site" description="Essential for DHBP synthase activity" evidence="19">
    <location>
        <position position="166"/>
    </location>
</feature>
<evidence type="ECO:0000256" key="11">
    <source>
        <dbReference type="ARBA" id="ARBA00022833"/>
    </source>
</evidence>
<dbReference type="PIRSF" id="PIRSF001259">
    <property type="entry name" value="RibA"/>
    <property type="match status" value="1"/>
</dbReference>
<evidence type="ECO:0000259" key="20">
    <source>
        <dbReference type="Pfam" id="PF00925"/>
    </source>
</evidence>
<keyword evidence="13 19" id="KW-0342">GTP-binding</keyword>
<dbReference type="NCBIfam" id="NF001591">
    <property type="entry name" value="PRK00393.1"/>
    <property type="match status" value="1"/>
</dbReference>
<evidence type="ECO:0000256" key="4">
    <source>
        <dbReference type="ARBA" id="ARBA00004853"/>
    </source>
</evidence>
<dbReference type="Pfam" id="PF00925">
    <property type="entry name" value="GTP_cyclohydro2"/>
    <property type="match status" value="1"/>
</dbReference>
<dbReference type="AlphaFoldDB" id="A0A7X2YZK3"/>
<comment type="cofactor">
    <cofactor evidence="19">
        <name>Mg(2+)</name>
        <dbReference type="ChEBI" id="CHEBI:18420"/>
    </cofactor>
    <cofactor evidence="19">
        <name>Mn(2+)</name>
        <dbReference type="ChEBI" id="CHEBI:29035"/>
    </cofactor>
    <text evidence="19">Binds 2 divalent metal cations per subunit. Magnesium or manganese.</text>
</comment>
<dbReference type="FunFam" id="3.40.50.10990:FF:000001">
    <property type="entry name" value="Riboflavin biosynthesis protein RibBA"/>
    <property type="match status" value="1"/>
</dbReference>
<evidence type="ECO:0000256" key="14">
    <source>
        <dbReference type="ARBA" id="ARBA00023211"/>
    </source>
</evidence>
<evidence type="ECO:0000256" key="7">
    <source>
        <dbReference type="ARBA" id="ARBA00022619"/>
    </source>
</evidence>
<dbReference type="Pfam" id="PF00926">
    <property type="entry name" value="DHBP_synthase"/>
    <property type="match status" value="1"/>
</dbReference>
<feature type="binding site" evidence="19">
    <location>
        <position position="35"/>
    </location>
    <ligand>
        <name>D-ribulose 5-phosphate</name>
        <dbReference type="ChEBI" id="CHEBI:58121"/>
    </ligand>
</feature>
<dbReference type="HAMAP" id="MF_01283">
    <property type="entry name" value="RibBA"/>
    <property type="match status" value="1"/>
</dbReference>
<keyword evidence="11 19" id="KW-0862">Zinc</keyword>
<gene>
    <name evidence="19" type="primary">ribBA</name>
    <name evidence="21" type="ORF">GNP95_06980</name>
</gene>
<keyword evidence="8 19" id="KW-0479">Metal-binding</keyword>
<dbReference type="GO" id="GO:0005525">
    <property type="term" value="F:GTP binding"/>
    <property type="evidence" value="ECO:0007669"/>
    <property type="project" value="UniProtKB-KW"/>
</dbReference>
<dbReference type="GO" id="GO:0008270">
    <property type="term" value="F:zinc ion binding"/>
    <property type="evidence" value="ECO:0007669"/>
    <property type="project" value="UniProtKB-UniRule"/>
</dbReference>
<evidence type="ECO:0000256" key="10">
    <source>
        <dbReference type="ARBA" id="ARBA00022801"/>
    </source>
</evidence>